<dbReference type="KEGG" id="vdi:Vdis_2178"/>
<dbReference type="InterPro" id="IPR003369">
    <property type="entry name" value="TatA/B/E"/>
</dbReference>
<protein>
    <submittedName>
        <fullName evidence="9">Twin arginine-targeting protein translocase</fullName>
    </submittedName>
</protein>
<dbReference type="eggNOG" id="arCOG02694">
    <property type="taxonomic scope" value="Archaea"/>
</dbReference>
<dbReference type="Pfam" id="PF02416">
    <property type="entry name" value="TatA_B_E"/>
    <property type="match status" value="1"/>
</dbReference>
<keyword evidence="7 8" id="KW-0472">Membrane</keyword>
<evidence type="ECO:0000256" key="5">
    <source>
        <dbReference type="ARBA" id="ARBA00022989"/>
    </source>
</evidence>
<dbReference type="OrthoDB" id="28476at2157"/>
<evidence type="ECO:0000256" key="2">
    <source>
        <dbReference type="ARBA" id="ARBA00022448"/>
    </source>
</evidence>
<keyword evidence="3 8" id="KW-0812">Transmembrane</keyword>
<dbReference type="AlphaFoldDB" id="E1QPY6"/>
<keyword evidence="2" id="KW-0813">Transport</keyword>
<evidence type="ECO:0000256" key="4">
    <source>
        <dbReference type="ARBA" id="ARBA00022927"/>
    </source>
</evidence>
<evidence type="ECO:0000256" key="1">
    <source>
        <dbReference type="ARBA" id="ARBA00004167"/>
    </source>
</evidence>
<dbReference type="GeneID" id="9753131"/>
<keyword evidence="10" id="KW-1185">Reference proteome</keyword>
<dbReference type="EMBL" id="CP002100">
    <property type="protein sequence ID" value="ADN51546.1"/>
    <property type="molecule type" value="Genomic_DNA"/>
</dbReference>
<reference evidence="9 10" key="1">
    <citation type="journal article" date="2010" name="Stand. Genomic Sci.">
        <title>Complete genome sequence of Vulcanisaeta distributa type strain (IC-017).</title>
        <authorList>
            <person name="Mavromatis K."/>
            <person name="Sikorski J."/>
            <person name="Pabst E."/>
            <person name="Teshima H."/>
            <person name="Lapidus A."/>
            <person name="Lucas S."/>
            <person name="Nolan M."/>
            <person name="Glavina Del Rio T."/>
            <person name="Cheng J.F."/>
            <person name="Bruce D."/>
            <person name="Goodwin L."/>
            <person name="Pitluck S."/>
            <person name="Liolios K."/>
            <person name="Ivanova N."/>
            <person name="Mikhailova N."/>
            <person name="Pati A."/>
            <person name="Chen A."/>
            <person name="Palaniappan K."/>
            <person name="Land M."/>
            <person name="Hauser L."/>
            <person name="Chang Y.J."/>
            <person name="Jeffries C.D."/>
            <person name="Rohde M."/>
            <person name="Spring S."/>
            <person name="Goker M."/>
            <person name="Wirth R."/>
            <person name="Woyke T."/>
            <person name="Bristow J."/>
            <person name="Eisen J.A."/>
            <person name="Markowitz V."/>
            <person name="Hugenholtz P."/>
            <person name="Klenk H.P."/>
            <person name="Kyrpides N.C."/>
        </authorList>
    </citation>
    <scope>NUCLEOTIDE SEQUENCE [LARGE SCALE GENOMIC DNA]</scope>
    <source>
        <strain evidence="10">DSM 14429 / JCM 11212 / NBRC 100878 / IC-017</strain>
    </source>
</reference>
<evidence type="ECO:0000256" key="6">
    <source>
        <dbReference type="ARBA" id="ARBA00023010"/>
    </source>
</evidence>
<reference evidence="10" key="2">
    <citation type="journal article" date="2010" name="Stand. Genomic Sci.">
        <title>Complete genome sequence of Vulcanisaeta distributa type strain (IC-017T).</title>
        <authorList>
            <person name="Mavromatis K."/>
            <person name="Sikorski J."/>
            <person name="Pabst E."/>
            <person name="Teshima H."/>
            <person name="Lapidus A."/>
            <person name="Lucas S."/>
            <person name="Nolan M."/>
            <person name="Glavina Del Rio T."/>
            <person name="Cheng J."/>
            <person name="Bruce D."/>
            <person name="Goodwin L."/>
            <person name="Pitluck S."/>
            <person name="Liolios K."/>
            <person name="Ivanova N."/>
            <person name="Mikhailova N."/>
            <person name="Pati A."/>
            <person name="Chen A."/>
            <person name="Palaniappan K."/>
            <person name="Land M."/>
            <person name="Hauser L."/>
            <person name="Chang Y."/>
            <person name="Jeffries C."/>
            <person name="Rohde M."/>
            <person name="Spring S."/>
            <person name="Goker M."/>
            <person name="Wirth R."/>
            <person name="Woyke T."/>
            <person name="Bristow J."/>
            <person name="Eisen J."/>
            <person name="Markowitz V."/>
            <person name="Hugenholtz P."/>
            <person name="Klenk H."/>
            <person name="Kyrpides N."/>
        </authorList>
    </citation>
    <scope>NUCLEOTIDE SEQUENCE [LARGE SCALE GENOMIC DNA]</scope>
    <source>
        <strain evidence="10">DSM 14429 / JCM 11212 / NBRC 100878 / IC-017</strain>
    </source>
</reference>
<dbReference type="Gene3D" id="1.20.5.3310">
    <property type="match status" value="1"/>
</dbReference>
<feature type="transmembrane region" description="Helical" evidence="8">
    <location>
        <begin position="6"/>
        <end position="25"/>
    </location>
</feature>
<name>E1QPY6_VULDI</name>
<sequence length="120" mass="14149">MTVYLILDEQTGLLIFLFLLILLAWKPETLPKIARELGRWYNWARREMEEFMREINEPIHEARATMNNAVNDVRRTMNEALDPDILRIAKALNINTQGKTRQQVIDEILRKLSNGENQRS</sequence>
<evidence type="ECO:0000256" key="3">
    <source>
        <dbReference type="ARBA" id="ARBA00022692"/>
    </source>
</evidence>
<keyword evidence="4" id="KW-0653">Protein transport</keyword>
<proteinExistence type="predicted"/>
<evidence type="ECO:0000256" key="7">
    <source>
        <dbReference type="ARBA" id="ARBA00023136"/>
    </source>
</evidence>
<evidence type="ECO:0000313" key="10">
    <source>
        <dbReference type="Proteomes" id="UP000006681"/>
    </source>
</evidence>
<evidence type="ECO:0000256" key="8">
    <source>
        <dbReference type="SAM" id="Phobius"/>
    </source>
</evidence>
<organism evidence="9 10">
    <name type="scientific">Vulcanisaeta distributa (strain DSM 14429 / JCM 11212 / NBRC 100878 / IC-017)</name>
    <dbReference type="NCBI Taxonomy" id="572478"/>
    <lineage>
        <taxon>Archaea</taxon>
        <taxon>Thermoproteota</taxon>
        <taxon>Thermoprotei</taxon>
        <taxon>Thermoproteales</taxon>
        <taxon>Thermoproteaceae</taxon>
        <taxon>Vulcanisaeta</taxon>
    </lineage>
</organism>
<dbReference type="STRING" id="572478.Vdis_2178"/>
<gene>
    <name evidence="9" type="ordered locus">Vdis_2178</name>
</gene>
<dbReference type="HOGENOM" id="CLU_2079560_0_0_2"/>
<keyword evidence="5 8" id="KW-1133">Transmembrane helix</keyword>
<dbReference type="Proteomes" id="UP000006681">
    <property type="component" value="Chromosome"/>
</dbReference>
<accession>E1QPY6</accession>
<keyword evidence="6" id="KW-0811">Translocation</keyword>
<comment type="subcellular location">
    <subcellularLocation>
        <location evidence="1">Membrane</location>
        <topology evidence="1">Single-pass membrane protein</topology>
    </subcellularLocation>
</comment>
<dbReference type="RefSeq" id="WP_013337271.1">
    <property type="nucleotide sequence ID" value="NC_014537.1"/>
</dbReference>
<evidence type="ECO:0000313" key="9">
    <source>
        <dbReference type="EMBL" id="ADN51546.1"/>
    </source>
</evidence>